<dbReference type="GO" id="GO:0005524">
    <property type="term" value="F:ATP binding"/>
    <property type="evidence" value="ECO:0007669"/>
    <property type="project" value="InterPro"/>
</dbReference>
<dbReference type="InterPro" id="IPR011104">
    <property type="entry name" value="Hpr_kin/Pase_C"/>
</dbReference>
<accession>A0A0P1HXK3</accession>
<feature type="domain" description="HPr kinase/phosphorylase C-terminal" evidence="1">
    <location>
        <begin position="7"/>
        <end position="81"/>
    </location>
</feature>
<dbReference type="Gene3D" id="3.40.50.300">
    <property type="entry name" value="P-loop containing nucleotide triphosphate hydrolases"/>
    <property type="match status" value="1"/>
</dbReference>
<gene>
    <name evidence="2" type="primary">hprK</name>
    <name evidence="2" type="ORF">PHA8399_02563</name>
</gene>
<evidence type="ECO:0000313" key="3">
    <source>
        <dbReference type="Proteomes" id="UP000051326"/>
    </source>
</evidence>
<keyword evidence="2" id="KW-0808">Transferase</keyword>
<dbReference type="STRING" id="1396826.PHA8399_02563"/>
<keyword evidence="2" id="KW-0418">Kinase</keyword>
<sequence length="145" mass="15657">MPEPESLILHASCVALEGRGLLITGTSGQGKSALALQLMAFGAQLVADDRVQVQLLDGLLVASTPEPIRGLIEARFMGLLHAQIRSPVPVAALVDLDETETERLPVRRTTRLLEQEVARLRRVDGAHFAPALMQYLRCGALDPDA</sequence>
<evidence type="ECO:0000313" key="2">
    <source>
        <dbReference type="EMBL" id="CUI00432.1"/>
    </source>
</evidence>
<name>A0A0P1HXK3_9RHOB</name>
<dbReference type="EC" id="2.7.11.-" evidence="2"/>
<reference evidence="2 3" key="1">
    <citation type="submission" date="2015-09" db="EMBL/GenBank/DDBJ databases">
        <authorList>
            <consortium name="Swine Surveillance"/>
        </authorList>
    </citation>
    <scope>NUCLEOTIDE SEQUENCE [LARGE SCALE GENOMIC DNA]</scope>
    <source>
        <strain evidence="2 3">CECT 8399</strain>
    </source>
</reference>
<dbReference type="GO" id="GO:0000155">
    <property type="term" value="F:phosphorelay sensor kinase activity"/>
    <property type="evidence" value="ECO:0007669"/>
    <property type="project" value="InterPro"/>
</dbReference>
<dbReference type="AlphaFoldDB" id="A0A0P1HXK3"/>
<protein>
    <submittedName>
        <fullName evidence="2">HPr kinase/phosphorylase</fullName>
        <ecNumber evidence="2">2.7.11.-</ecNumber>
    </submittedName>
</protein>
<dbReference type="InterPro" id="IPR027417">
    <property type="entry name" value="P-loop_NTPase"/>
</dbReference>
<dbReference type="SUPFAM" id="SSF53795">
    <property type="entry name" value="PEP carboxykinase-like"/>
    <property type="match status" value="1"/>
</dbReference>
<proteinExistence type="predicted"/>
<dbReference type="Pfam" id="PF07475">
    <property type="entry name" value="Hpr_kinase_C"/>
    <property type="match status" value="1"/>
</dbReference>
<dbReference type="RefSeq" id="WP_058286516.1">
    <property type="nucleotide sequence ID" value="NZ_CYSR01000026.1"/>
</dbReference>
<dbReference type="CDD" id="cd01918">
    <property type="entry name" value="HprK_C"/>
    <property type="match status" value="1"/>
</dbReference>
<evidence type="ECO:0000259" key="1">
    <source>
        <dbReference type="Pfam" id="PF07475"/>
    </source>
</evidence>
<dbReference type="Proteomes" id="UP000051326">
    <property type="component" value="Unassembled WGS sequence"/>
</dbReference>
<organism evidence="2 3">
    <name type="scientific">Leisingera aquaemixtae</name>
    <dbReference type="NCBI Taxonomy" id="1396826"/>
    <lineage>
        <taxon>Bacteria</taxon>
        <taxon>Pseudomonadati</taxon>
        <taxon>Pseudomonadota</taxon>
        <taxon>Alphaproteobacteria</taxon>
        <taxon>Rhodobacterales</taxon>
        <taxon>Roseobacteraceae</taxon>
        <taxon>Leisingera</taxon>
    </lineage>
</organism>
<dbReference type="EMBL" id="CYSR01000026">
    <property type="protein sequence ID" value="CUI00432.1"/>
    <property type="molecule type" value="Genomic_DNA"/>
</dbReference>
<dbReference type="GO" id="GO:0006109">
    <property type="term" value="P:regulation of carbohydrate metabolic process"/>
    <property type="evidence" value="ECO:0007669"/>
    <property type="project" value="InterPro"/>
</dbReference>